<accession>A0AAD9R3I6</accession>
<feature type="transmembrane region" description="Helical" evidence="2">
    <location>
        <begin position="231"/>
        <end position="250"/>
    </location>
</feature>
<reference evidence="3" key="2">
    <citation type="journal article" date="2023" name="Science">
        <title>Genomic signatures of disease resistance in endangered staghorn corals.</title>
        <authorList>
            <person name="Vollmer S.V."/>
            <person name="Selwyn J.D."/>
            <person name="Despard B.A."/>
            <person name="Roesel C.L."/>
        </authorList>
    </citation>
    <scope>NUCLEOTIDE SEQUENCE</scope>
    <source>
        <strain evidence="3">K2</strain>
    </source>
</reference>
<proteinExistence type="predicted"/>
<reference evidence="3" key="1">
    <citation type="journal article" date="2023" name="G3 (Bethesda)">
        <title>Whole genome assembly and annotation of the endangered Caribbean coral Acropora cervicornis.</title>
        <authorList>
            <person name="Selwyn J.D."/>
            <person name="Vollmer S.V."/>
        </authorList>
    </citation>
    <scope>NUCLEOTIDE SEQUENCE</scope>
    <source>
        <strain evidence="3">K2</strain>
    </source>
</reference>
<feature type="transmembrane region" description="Helical" evidence="2">
    <location>
        <begin position="336"/>
        <end position="359"/>
    </location>
</feature>
<dbReference type="AlphaFoldDB" id="A0AAD9R3I6"/>
<feature type="transmembrane region" description="Helical" evidence="2">
    <location>
        <begin position="23"/>
        <end position="49"/>
    </location>
</feature>
<evidence type="ECO:0000256" key="2">
    <source>
        <dbReference type="SAM" id="Phobius"/>
    </source>
</evidence>
<evidence type="ECO:0000313" key="4">
    <source>
        <dbReference type="Proteomes" id="UP001249851"/>
    </source>
</evidence>
<sequence>MANDQVLVSSSDNISSEILDVSFANAVVLVTLSSFVYYSACIVLFVYYHWRTFQHIVETRFGIVVFFLGVLLTTITTLSSYKEKTVYAVYRLVMLSGCGIVLLVVGCAVLFESYPLIRPLDDNHHRRLPVGYQHGSMGVIIWIITVPLSLLELLFAIGATKHAPDPTYAAVRYTALVQKIVQAGVYHFSLRHKVAKGGLCMACSWLLKIISFFNFAFWIDSIVTSNYDNVWVVHLFGQGFSIVKAAYNALLIDYRLLCCLVFLEHALELTEVHRNHFEERFDPEASEVLMQDSHISVNVEISQFSGCGYVLGLVLITTQVVAGLQYVHFVGKWANIFPIITCLVVIIFGLLLLFGNVRIPVNDDDFTNHNSKWRETESKAIDVMVCFMGTIGFVFWFVKASYCGLWASKISNHHELRDYLTWTTLKNFFYATTILFQLQFFVKMGPHYGCDRESSQQKAKHFYVVMVMMGLLSLLISFVVDEYNGHVESLLHKANLSRTMSAFLQAAAPIHLGFSLHMFLHFFIMNRRLSQFQYIWRQRQLGNQLGDNEPSNQTTESSTETIAQPKDEQRPLISRPLSRNRTV</sequence>
<feature type="transmembrane region" description="Helical" evidence="2">
    <location>
        <begin position="197"/>
        <end position="219"/>
    </location>
</feature>
<protein>
    <submittedName>
        <fullName evidence="3">Uncharacterized protein</fullName>
    </submittedName>
</protein>
<feature type="transmembrane region" description="Helical" evidence="2">
    <location>
        <begin position="138"/>
        <end position="158"/>
    </location>
</feature>
<keyword evidence="2" id="KW-1133">Transmembrane helix</keyword>
<organism evidence="3 4">
    <name type="scientific">Acropora cervicornis</name>
    <name type="common">Staghorn coral</name>
    <dbReference type="NCBI Taxonomy" id="6130"/>
    <lineage>
        <taxon>Eukaryota</taxon>
        <taxon>Metazoa</taxon>
        <taxon>Cnidaria</taxon>
        <taxon>Anthozoa</taxon>
        <taxon>Hexacorallia</taxon>
        <taxon>Scleractinia</taxon>
        <taxon>Astrocoeniina</taxon>
        <taxon>Acroporidae</taxon>
        <taxon>Acropora</taxon>
    </lineage>
</organism>
<feature type="transmembrane region" description="Helical" evidence="2">
    <location>
        <begin position="170"/>
        <end position="190"/>
    </location>
</feature>
<feature type="compositionally biased region" description="Polar residues" evidence="1">
    <location>
        <begin position="545"/>
        <end position="562"/>
    </location>
</feature>
<dbReference type="Proteomes" id="UP001249851">
    <property type="component" value="Unassembled WGS sequence"/>
</dbReference>
<feature type="transmembrane region" description="Helical" evidence="2">
    <location>
        <begin position="93"/>
        <end position="117"/>
    </location>
</feature>
<feature type="transmembrane region" description="Helical" evidence="2">
    <location>
        <begin position="419"/>
        <end position="442"/>
    </location>
</feature>
<comment type="caution">
    <text evidence="3">The sequence shown here is derived from an EMBL/GenBank/DDBJ whole genome shotgun (WGS) entry which is preliminary data.</text>
</comment>
<dbReference type="EMBL" id="JARQWQ010000004">
    <property type="protein sequence ID" value="KAK2572482.1"/>
    <property type="molecule type" value="Genomic_DNA"/>
</dbReference>
<name>A0AAD9R3I6_ACRCE</name>
<feature type="transmembrane region" description="Helical" evidence="2">
    <location>
        <begin position="462"/>
        <end position="480"/>
    </location>
</feature>
<keyword evidence="2" id="KW-0812">Transmembrane</keyword>
<feature type="transmembrane region" description="Helical" evidence="2">
    <location>
        <begin position="61"/>
        <end position="81"/>
    </location>
</feature>
<keyword evidence="4" id="KW-1185">Reference proteome</keyword>
<evidence type="ECO:0000313" key="3">
    <source>
        <dbReference type="EMBL" id="KAK2572482.1"/>
    </source>
</evidence>
<feature type="transmembrane region" description="Helical" evidence="2">
    <location>
        <begin position="380"/>
        <end position="399"/>
    </location>
</feature>
<evidence type="ECO:0000256" key="1">
    <source>
        <dbReference type="SAM" id="MobiDB-lite"/>
    </source>
</evidence>
<keyword evidence="2" id="KW-0472">Membrane</keyword>
<feature type="region of interest" description="Disordered" evidence="1">
    <location>
        <begin position="545"/>
        <end position="583"/>
    </location>
</feature>
<feature type="transmembrane region" description="Helical" evidence="2">
    <location>
        <begin position="309"/>
        <end position="330"/>
    </location>
</feature>
<gene>
    <name evidence="3" type="ORF">P5673_002733</name>
</gene>
<feature type="transmembrane region" description="Helical" evidence="2">
    <location>
        <begin position="500"/>
        <end position="524"/>
    </location>
</feature>